<proteinExistence type="predicted"/>
<reference evidence="1" key="1">
    <citation type="submission" date="2022-12" db="EMBL/GenBank/DDBJ databases">
        <title>Genome Sequence of Lasiodiplodia mahajangana.</title>
        <authorList>
            <person name="Buettner E."/>
        </authorList>
    </citation>
    <scope>NUCLEOTIDE SEQUENCE</scope>
    <source>
        <strain evidence="1">VT137</strain>
    </source>
</reference>
<organism evidence="1 2">
    <name type="scientific">Lasiodiplodia mahajangana</name>
    <dbReference type="NCBI Taxonomy" id="1108764"/>
    <lineage>
        <taxon>Eukaryota</taxon>
        <taxon>Fungi</taxon>
        <taxon>Dikarya</taxon>
        <taxon>Ascomycota</taxon>
        <taxon>Pezizomycotina</taxon>
        <taxon>Dothideomycetes</taxon>
        <taxon>Dothideomycetes incertae sedis</taxon>
        <taxon>Botryosphaeriales</taxon>
        <taxon>Botryosphaeriaceae</taxon>
        <taxon>Lasiodiplodia</taxon>
    </lineage>
</organism>
<dbReference type="EMBL" id="JAPUUL010000678">
    <property type="protein sequence ID" value="KAJ8129730.1"/>
    <property type="molecule type" value="Genomic_DNA"/>
</dbReference>
<evidence type="ECO:0000313" key="2">
    <source>
        <dbReference type="Proteomes" id="UP001153332"/>
    </source>
</evidence>
<dbReference type="Proteomes" id="UP001153332">
    <property type="component" value="Unassembled WGS sequence"/>
</dbReference>
<sequence length="208" mass="23114">MPPTINIIRHAESRHNVEANGDELRDPSLTETGRRQSRALGVTFPFSEQVRVMISSPMRRAIQTGLTAFGSIVREEGLKVILLPDLQEASARPSDTGSPAVELREEFGDVLKLDFLPDGWWYKDASTTYGGRDQGKVAEKARQARLFIRSVARTLDDNDHIIVVAHSGFIRHLIHGAPRFGNAEFRSCQFVELFGNDNQAVLVEAGSM</sequence>
<gene>
    <name evidence="1" type="ORF">O1611_g3905</name>
</gene>
<name>A0ACC2JQK4_9PEZI</name>
<comment type="caution">
    <text evidence="1">The sequence shown here is derived from an EMBL/GenBank/DDBJ whole genome shotgun (WGS) entry which is preliminary data.</text>
</comment>
<protein>
    <submittedName>
        <fullName evidence="1">Uncharacterized protein</fullName>
    </submittedName>
</protein>
<evidence type="ECO:0000313" key="1">
    <source>
        <dbReference type="EMBL" id="KAJ8129730.1"/>
    </source>
</evidence>
<accession>A0ACC2JQK4</accession>
<keyword evidence="2" id="KW-1185">Reference proteome</keyword>